<dbReference type="PROSITE" id="PS01187">
    <property type="entry name" value="EGF_CA"/>
    <property type="match status" value="2"/>
</dbReference>
<evidence type="ECO:0000256" key="9">
    <source>
        <dbReference type="ARBA" id="ARBA00022989"/>
    </source>
</evidence>
<dbReference type="Ensembl" id="ENSCCRT00015009716.1">
    <property type="protein sequence ID" value="ENSCCRP00015009356.1"/>
    <property type="gene ID" value="ENSCCRG00015004552.1"/>
</dbReference>
<keyword evidence="15" id="KW-0732">Signal</keyword>
<evidence type="ECO:0000256" key="5">
    <source>
        <dbReference type="ARBA" id="ARBA00022536"/>
    </source>
</evidence>
<keyword evidence="12" id="KW-0413">Isomerase</keyword>
<keyword evidence="11 14" id="KW-1015">Disulfide bond</keyword>
<dbReference type="Pfam" id="PF07645">
    <property type="entry name" value="EGF_CA"/>
    <property type="match status" value="2"/>
</dbReference>
<evidence type="ECO:0000259" key="16">
    <source>
        <dbReference type="PROSITE" id="PS50026"/>
    </source>
</evidence>
<keyword evidence="7" id="KW-0677">Repeat</keyword>
<keyword evidence="18" id="KW-1185">Reference proteome</keyword>
<comment type="catalytic activity">
    <reaction evidence="1">
        <text>Catalyzes the rearrangement of -S-S- bonds in proteins.</text>
        <dbReference type="EC" id="5.3.4.1"/>
    </reaction>
</comment>
<keyword evidence="5 14" id="KW-0245">EGF-like domain</keyword>
<dbReference type="InterPro" id="IPR000742">
    <property type="entry name" value="EGF"/>
</dbReference>
<gene>
    <name evidence="17" type="primary">creld2</name>
</gene>
<dbReference type="EC" id="5.3.4.1" evidence="4"/>
<comment type="caution">
    <text evidence="14">Lacks conserved residue(s) required for the propagation of feature annotation.</text>
</comment>
<keyword evidence="10" id="KW-0472">Membrane</keyword>
<dbReference type="SUPFAM" id="SSF57184">
    <property type="entry name" value="Growth factor receptor domain"/>
    <property type="match status" value="1"/>
</dbReference>
<dbReference type="InterPro" id="IPR009030">
    <property type="entry name" value="Growth_fac_rcpt_cys_sf"/>
</dbReference>
<feature type="chain" id="PRO_5044677282" description="protein disulfide-isomerase" evidence="15">
    <location>
        <begin position="25"/>
        <end position="339"/>
    </location>
</feature>
<dbReference type="Ensembl" id="ENSCCRT00010099462.1">
    <property type="protein sequence ID" value="ENSCCRP00010089703.1"/>
    <property type="gene ID" value="ENSCCRG00010039197.1"/>
</dbReference>
<dbReference type="GO" id="GO:0003756">
    <property type="term" value="F:protein disulfide isomerase activity"/>
    <property type="evidence" value="ECO:0007669"/>
    <property type="project" value="UniProtKB-EC"/>
</dbReference>
<dbReference type="PANTHER" id="PTHR24034">
    <property type="entry name" value="EGF-LIKE DOMAIN-CONTAINING PROTEIN"/>
    <property type="match status" value="1"/>
</dbReference>
<dbReference type="PROSITE" id="PS00022">
    <property type="entry name" value="EGF_1"/>
    <property type="match status" value="1"/>
</dbReference>
<dbReference type="SMART" id="SM00261">
    <property type="entry name" value="FU"/>
    <property type="match status" value="2"/>
</dbReference>
<evidence type="ECO:0000256" key="4">
    <source>
        <dbReference type="ARBA" id="ARBA00012723"/>
    </source>
</evidence>
<comment type="similarity">
    <text evidence="3">Belongs to the CRELD family.</text>
</comment>
<evidence type="ECO:0000256" key="14">
    <source>
        <dbReference type="PROSITE-ProRule" id="PRU00076"/>
    </source>
</evidence>
<dbReference type="AlphaFoldDB" id="A0A8C1YIY2"/>
<feature type="signal peptide" evidence="15">
    <location>
        <begin position="1"/>
        <end position="24"/>
    </location>
</feature>
<dbReference type="InterPro" id="IPR006212">
    <property type="entry name" value="Furin_repeat"/>
</dbReference>
<organism evidence="17 19">
    <name type="scientific">Cyprinus carpio</name>
    <name type="common">Common carp</name>
    <dbReference type="NCBI Taxonomy" id="7962"/>
    <lineage>
        <taxon>Eukaryota</taxon>
        <taxon>Metazoa</taxon>
        <taxon>Chordata</taxon>
        <taxon>Craniata</taxon>
        <taxon>Vertebrata</taxon>
        <taxon>Euteleostomi</taxon>
        <taxon>Actinopterygii</taxon>
        <taxon>Neopterygii</taxon>
        <taxon>Teleostei</taxon>
        <taxon>Ostariophysi</taxon>
        <taxon>Cypriniformes</taxon>
        <taxon>Cyprinidae</taxon>
        <taxon>Cyprininae</taxon>
        <taxon>Cyprinus</taxon>
    </lineage>
</organism>
<dbReference type="Proteomes" id="UP000694427">
    <property type="component" value="Unplaced"/>
</dbReference>
<dbReference type="InterPro" id="IPR018097">
    <property type="entry name" value="EGF_Ca-bd_CS"/>
</dbReference>
<dbReference type="GO" id="GO:0005509">
    <property type="term" value="F:calcium ion binding"/>
    <property type="evidence" value="ECO:0007669"/>
    <property type="project" value="InterPro"/>
</dbReference>
<evidence type="ECO:0000256" key="11">
    <source>
        <dbReference type="ARBA" id="ARBA00023157"/>
    </source>
</evidence>
<evidence type="ECO:0000256" key="8">
    <source>
        <dbReference type="ARBA" id="ARBA00022837"/>
    </source>
</evidence>
<feature type="domain" description="EGF-like" evidence="16">
    <location>
        <begin position="136"/>
        <end position="178"/>
    </location>
</feature>
<keyword evidence="8" id="KW-0106">Calcium</keyword>
<dbReference type="Pfam" id="PF11938">
    <property type="entry name" value="DUF3456"/>
    <property type="match status" value="1"/>
</dbReference>
<dbReference type="InterPro" id="IPR021852">
    <property type="entry name" value="DUF3456"/>
</dbReference>
<evidence type="ECO:0000256" key="2">
    <source>
        <dbReference type="ARBA" id="ARBA00004141"/>
    </source>
</evidence>
<dbReference type="Gene3D" id="2.10.25.10">
    <property type="entry name" value="Laminin"/>
    <property type="match status" value="1"/>
</dbReference>
<evidence type="ECO:0000256" key="1">
    <source>
        <dbReference type="ARBA" id="ARBA00001182"/>
    </source>
</evidence>
<evidence type="ECO:0000256" key="13">
    <source>
        <dbReference type="ARBA" id="ARBA00023284"/>
    </source>
</evidence>
<dbReference type="InterPro" id="IPR002049">
    <property type="entry name" value="LE_dom"/>
</dbReference>
<sequence>MIRSNSIFLLSSIILFLPLGSVYTKDFNALCSTCRQLVDKFDKGLEKTAKQNFGGGNTEWEERKLSKYELSEIRLTEILEGLCDSSSFECNHMLEENEEHFETWWFKRKTKHPDLFKWFCIETIKVCCPKGLFGLDCNTCIGGADKPCHGNGKCDGDGTRSGNGKCSCDKGYEGEFCLDCSDGYFSALRNDTFSLCKECHESCDGCTGGTNQDCKECRNGWEKDPEGACIDINECTKDPATCKDNQYCLNTDGSFSCKECDIRCSGCKGPGASYCLTCADGFKDEESTCTDINECTEDPALCKDNQYCLNTDGSFYCKVPAFDSEDSQTGDSPEKHEDL</sequence>
<dbReference type="InterPro" id="IPR001881">
    <property type="entry name" value="EGF-like_Ca-bd_dom"/>
</dbReference>
<evidence type="ECO:0000313" key="17">
    <source>
        <dbReference type="Ensembl" id="ENSCCRP00015009356.1"/>
    </source>
</evidence>
<proteinExistence type="inferred from homology"/>
<keyword evidence="9" id="KW-1133">Transmembrane helix</keyword>
<evidence type="ECO:0000256" key="10">
    <source>
        <dbReference type="ARBA" id="ARBA00023136"/>
    </source>
</evidence>
<evidence type="ECO:0000256" key="3">
    <source>
        <dbReference type="ARBA" id="ARBA00005897"/>
    </source>
</evidence>
<dbReference type="InterPro" id="IPR049883">
    <property type="entry name" value="NOTCH1_EGF-like"/>
</dbReference>
<dbReference type="PROSITE" id="PS50026">
    <property type="entry name" value="EGF_3"/>
    <property type="match status" value="1"/>
</dbReference>
<name>A0A8C1YIY2_CYPCA</name>
<dbReference type="InterPro" id="IPR050751">
    <property type="entry name" value="ECM_structural_protein"/>
</dbReference>
<evidence type="ECO:0000256" key="15">
    <source>
        <dbReference type="SAM" id="SignalP"/>
    </source>
</evidence>
<evidence type="ECO:0000256" key="7">
    <source>
        <dbReference type="ARBA" id="ARBA00022737"/>
    </source>
</evidence>
<dbReference type="PANTHER" id="PTHR24034:SF110">
    <property type="entry name" value="PROTEIN DISULFIDE ISOMERASE CRELD2"/>
    <property type="match status" value="1"/>
</dbReference>
<dbReference type="GO" id="GO:0016020">
    <property type="term" value="C:membrane"/>
    <property type="evidence" value="ECO:0007669"/>
    <property type="project" value="UniProtKB-SubCell"/>
</dbReference>
<dbReference type="Proteomes" id="UP000694700">
    <property type="component" value="Unplaced"/>
</dbReference>
<evidence type="ECO:0000256" key="6">
    <source>
        <dbReference type="ARBA" id="ARBA00022692"/>
    </source>
</evidence>
<evidence type="ECO:0000313" key="18">
    <source>
        <dbReference type="Proteomes" id="UP000694427"/>
    </source>
</evidence>
<evidence type="ECO:0000256" key="12">
    <source>
        <dbReference type="ARBA" id="ARBA00023235"/>
    </source>
</evidence>
<dbReference type="CDD" id="cd00064">
    <property type="entry name" value="FU"/>
    <property type="match status" value="1"/>
</dbReference>
<comment type="subcellular location">
    <subcellularLocation>
        <location evidence="2">Membrane</location>
        <topology evidence="2">Multi-pass membrane protein</topology>
    </subcellularLocation>
</comment>
<keyword evidence="6" id="KW-0812">Transmembrane</keyword>
<accession>A0A8C1YIY2</accession>
<protein>
    <recommendedName>
        <fullName evidence="4">protein disulfide-isomerase</fullName>
        <ecNumber evidence="4">5.3.4.1</ecNumber>
    </recommendedName>
</protein>
<dbReference type="SMART" id="SM00179">
    <property type="entry name" value="EGF_CA"/>
    <property type="match status" value="2"/>
</dbReference>
<dbReference type="PROSITE" id="PS01248">
    <property type="entry name" value="EGF_LAM_1"/>
    <property type="match status" value="1"/>
</dbReference>
<keyword evidence="13" id="KW-0676">Redox-active center</keyword>
<reference evidence="17" key="1">
    <citation type="submission" date="2025-05" db="UniProtKB">
        <authorList>
            <consortium name="Ensembl"/>
        </authorList>
    </citation>
    <scope>IDENTIFICATION</scope>
</reference>
<feature type="disulfide bond" evidence="14">
    <location>
        <begin position="168"/>
        <end position="177"/>
    </location>
</feature>
<evidence type="ECO:0000313" key="19">
    <source>
        <dbReference type="Proteomes" id="UP000694700"/>
    </source>
</evidence>